<evidence type="ECO:0000256" key="1">
    <source>
        <dbReference type="SAM" id="Coils"/>
    </source>
</evidence>
<proteinExistence type="predicted"/>
<evidence type="ECO:0000259" key="3">
    <source>
        <dbReference type="Pfam" id="PF04782"/>
    </source>
</evidence>
<dbReference type="Pfam" id="PF04782">
    <property type="entry name" value="DUF632"/>
    <property type="match status" value="1"/>
</dbReference>
<gene>
    <name evidence="5" type="ORF">AAHA92_01206</name>
</gene>
<dbReference type="Proteomes" id="UP001567538">
    <property type="component" value="Unassembled WGS sequence"/>
</dbReference>
<keyword evidence="1" id="KW-0175">Coiled coil</keyword>
<feature type="coiled-coil region" evidence="1">
    <location>
        <begin position="301"/>
        <end position="351"/>
    </location>
</feature>
<keyword evidence="6" id="KW-1185">Reference proteome</keyword>
<dbReference type="EMBL" id="JBEAFC010000001">
    <property type="protein sequence ID" value="KAL1569768.1"/>
    <property type="molecule type" value="Genomic_DNA"/>
</dbReference>
<evidence type="ECO:0000256" key="2">
    <source>
        <dbReference type="SAM" id="MobiDB-lite"/>
    </source>
</evidence>
<organism evidence="5 6">
    <name type="scientific">Salvia divinorum</name>
    <name type="common">Maria pastora</name>
    <name type="synonym">Diviner's sage</name>
    <dbReference type="NCBI Taxonomy" id="28513"/>
    <lineage>
        <taxon>Eukaryota</taxon>
        <taxon>Viridiplantae</taxon>
        <taxon>Streptophyta</taxon>
        <taxon>Embryophyta</taxon>
        <taxon>Tracheophyta</taxon>
        <taxon>Spermatophyta</taxon>
        <taxon>Magnoliopsida</taxon>
        <taxon>eudicotyledons</taxon>
        <taxon>Gunneridae</taxon>
        <taxon>Pentapetalae</taxon>
        <taxon>asterids</taxon>
        <taxon>lamiids</taxon>
        <taxon>Lamiales</taxon>
        <taxon>Lamiaceae</taxon>
        <taxon>Nepetoideae</taxon>
        <taxon>Mentheae</taxon>
        <taxon>Salviinae</taxon>
        <taxon>Salvia</taxon>
        <taxon>Salvia subgen. Calosphace</taxon>
    </lineage>
</organism>
<comment type="caution">
    <text evidence="5">The sequence shown here is derived from an EMBL/GenBank/DDBJ whole genome shotgun (WGS) entry which is preliminary data.</text>
</comment>
<feature type="compositionally biased region" description="Low complexity" evidence="2">
    <location>
        <begin position="84"/>
        <end position="108"/>
    </location>
</feature>
<name>A0ABD1IQA1_SALDI</name>
<feature type="region of interest" description="Disordered" evidence="2">
    <location>
        <begin position="537"/>
        <end position="560"/>
    </location>
</feature>
<feature type="compositionally biased region" description="Pro residues" evidence="2">
    <location>
        <begin position="72"/>
        <end position="83"/>
    </location>
</feature>
<feature type="compositionally biased region" description="Pro residues" evidence="2">
    <location>
        <begin position="109"/>
        <end position="119"/>
    </location>
</feature>
<dbReference type="InterPro" id="IPR006867">
    <property type="entry name" value="DUF632"/>
</dbReference>
<evidence type="ECO:0000313" key="5">
    <source>
        <dbReference type="EMBL" id="KAL1569768.1"/>
    </source>
</evidence>
<feature type="domain" description="DUF632" evidence="3">
    <location>
        <begin position="196"/>
        <end position="503"/>
    </location>
</feature>
<evidence type="ECO:0000259" key="4">
    <source>
        <dbReference type="Pfam" id="PF04783"/>
    </source>
</evidence>
<dbReference type="Pfam" id="PF04783">
    <property type="entry name" value="DUF630"/>
    <property type="match status" value="1"/>
</dbReference>
<dbReference type="PANTHER" id="PTHR21450:SF23">
    <property type="entry name" value="PROTEIN ALTERED PHOSPHATE STARVATION RESPONSE 1"/>
    <property type="match status" value="1"/>
</dbReference>
<evidence type="ECO:0000313" key="6">
    <source>
        <dbReference type="Proteomes" id="UP001567538"/>
    </source>
</evidence>
<dbReference type="PANTHER" id="PTHR21450">
    <property type="entry name" value="PROTEIN ALTERED PHOSPHATE STARVATION RESPONSE 1"/>
    <property type="match status" value="1"/>
</dbReference>
<reference evidence="5 6" key="1">
    <citation type="submission" date="2024-06" db="EMBL/GenBank/DDBJ databases">
        <title>A chromosome level genome sequence of Diviner's sage (Salvia divinorum).</title>
        <authorList>
            <person name="Ford S.A."/>
            <person name="Ro D.-K."/>
            <person name="Ness R.W."/>
            <person name="Phillips M.A."/>
        </authorList>
    </citation>
    <scope>NUCLEOTIDE SEQUENCE [LARGE SCALE GENOMIC DNA]</scope>
    <source>
        <strain evidence="5">SAF-2024a</strain>
        <tissue evidence="5">Leaf</tissue>
    </source>
</reference>
<dbReference type="InterPro" id="IPR006868">
    <property type="entry name" value="DUF630"/>
</dbReference>
<feature type="domain" description="DUF630" evidence="4">
    <location>
        <begin position="1"/>
        <end position="59"/>
    </location>
</feature>
<protein>
    <submittedName>
        <fullName evidence="5">Protein ALTERED PHOSPHATE STARVATION RESPONSE 1-like</fullName>
    </submittedName>
</protein>
<sequence length="637" mass="71305">MGCWYSRLDREEMVSRCKARKRYMKQFVKARHAFSAAHSMYIRSLRNTGSALLQFATAETSLHRHNHLQPSNPSPPPPPPPQLPNKNPLPLFSPMSWTTTSTTPSSVIRPPPPPPPPVPSASTWDFWDPFMPTSRRPEDEEEWETTTATASEAPVTPIIIRAAAQNVAAPPSVTTATATTASSELAVVVSTKGKDLVEIIKELDDYFLQAANAGGPLSALLEVPVCNFNRQSSLGKDYGYGKSLSPLHWSWGSGSAKWNAFGKFCEDPIGNAVQLASNGNATHCSTVERLYAWETKLFHEVKNAESLKLEHEKRVAALRKLEMKNAAYIKTEKAKKEVEKLESQMTVAVQAIETTSTEIIKLRESELHPQLLQLVKGLMGMWRSMYEFHQVQTHIVQQLKYLNCIPSAEPTSEIHRQSTLELELQAQQWHLSFCSLIKAQREYVQSLTGWLRLSLFQVGNNPINKTKQNSAIYSLCEEWQLAINNAPDKVASEGIKSFLTVIHAIVVQQAEEQKQKRRSESVFKELEKKAGELRALENKRGPSYSIPETPGDTSKDPVRGKKAKVEALRSKAEDEKAKYEKSISVTRAMTMNNLQMGLPHVFQAMTGFANVCTQAFESVHNQTKSTNHLHNVKMILP</sequence>
<feature type="region of interest" description="Disordered" evidence="2">
    <location>
        <begin position="62"/>
        <end position="141"/>
    </location>
</feature>
<accession>A0ABD1IQA1</accession>
<dbReference type="AlphaFoldDB" id="A0ABD1IQA1"/>